<protein>
    <submittedName>
        <fullName evidence="1">Uncharacterized protein</fullName>
    </submittedName>
</protein>
<evidence type="ECO:0000313" key="2">
    <source>
        <dbReference type="Proteomes" id="UP000004995"/>
    </source>
</evidence>
<dbReference type="EMBL" id="AGNK02000128">
    <property type="status" value="NOT_ANNOTATED_CDS"/>
    <property type="molecule type" value="Genomic_DNA"/>
</dbReference>
<sequence>MHIVITISPSQCMLYSKALFLFLLLLQNSPDYNLSGALYSFFSEF</sequence>
<name>K3Z1M9_SETIT</name>
<dbReference type="Gramene" id="KQL28793">
    <property type="protein sequence ID" value="KQL28793"/>
    <property type="gene ID" value="SETIT_020447mg"/>
</dbReference>
<proteinExistence type="predicted"/>
<reference evidence="2" key="1">
    <citation type="journal article" date="2012" name="Nat. Biotechnol.">
        <title>Reference genome sequence of the model plant Setaria.</title>
        <authorList>
            <person name="Bennetzen J.L."/>
            <person name="Schmutz J."/>
            <person name="Wang H."/>
            <person name="Percifield R."/>
            <person name="Hawkins J."/>
            <person name="Pontaroli A.C."/>
            <person name="Estep M."/>
            <person name="Feng L."/>
            <person name="Vaughn J.N."/>
            <person name="Grimwood J."/>
            <person name="Jenkins J."/>
            <person name="Barry K."/>
            <person name="Lindquist E."/>
            <person name="Hellsten U."/>
            <person name="Deshpande S."/>
            <person name="Wang X."/>
            <person name="Wu X."/>
            <person name="Mitros T."/>
            <person name="Triplett J."/>
            <person name="Yang X."/>
            <person name="Ye C.Y."/>
            <person name="Mauro-Herrera M."/>
            <person name="Wang L."/>
            <person name="Li P."/>
            <person name="Sharma M."/>
            <person name="Sharma R."/>
            <person name="Ronald P.C."/>
            <person name="Panaud O."/>
            <person name="Kellogg E.A."/>
            <person name="Brutnell T.P."/>
            <person name="Doust A.N."/>
            <person name="Tuskan G.A."/>
            <person name="Rokhsar D."/>
            <person name="Devos K.M."/>
        </authorList>
    </citation>
    <scope>NUCLEOTIDE SEQUENCE [LARGE SCALE GENOMIC DNA]</scope>
    <source>
        <strain evidence="2">cv. Yugu1</strain>
    </source>
</reference>
<dbReference type="Proteomes" id="UP000004995">
    <property type="component" value="Unassembled WGS sequence"/>
</dbReference>
<evidence type="ECO:0000313" key="1">
    <source>
        <dbReference type="EnsemblPlants" id="KQL28793"/>
    </source>
</evidence>
<dbReference type="EnsemblPlants" id="KQL28793">
    <property type="protein sequence ID" value="KQL28793"/>
    <property type="gene ID" value="SETIT_020447mg"/>
</dbReference>
<accession>K3Z1M9</accession>
<reference evidence="1" key="2">
    <citation type="submission" date="2018-08" db="UniProtKB">
        <authorList>
            <consortium name="EnsemblPlants"/>
        </authorList>
    </citation>
    <scope>IDENTIFICATION</scope>
    <source>
        <strain evidence="1">Yugu1</strain>
    </source>
</reference>
<keyword evidence="2" id="KW-1185">Reference proteome</keyword>
<organism evidence="1 2">
    <name type="scientific">Setaria italica</name>
    <name type="common">Foxtail millet</name>
    <name type="synonym">Panicum italicum</name>
    <dbReference type="NCBI Taxonomy" id="4555"/>
    <lineage>
        <taxon>Eukaryota</taxon>
        <taxon>Viridiplantae</taxon>
        <taxon>Streptophyta</taxon>
        <taxon>Embryophyta</taxon>
        <taxon>Tracheophyta</taxon>
        <taxon>Spermatophyta</taxon>
        <taxon>Magnoliopsida</taxon>
        <taxon>Liliopsida</taxon>
        <taxon>Poales</taxon>
        <taxon>Poaceae</taxon>
        <taxon>PACMAD clade</taxon>
        <taxon>Panicoideae</taxon>
        <taxon>Panicodae</taxon>
        <taxon>Paniceae</taxon>
        <taxon>Cenchrinae</taxon>
        <taxon>Setaria</taxon>
    </lineage>
</organism>
<dbReference type="AlphaFoldDB" id="K3Z1M9"/>
<dbReference type="InParanoid" id="K3Z1M9"/>
<dbReference type="HOGENOM" id="CLU_3208509_0_0_1"/>